<name>A0A834HHX8_RHOSS</name>
<evidence type="ECO:0000256" key="4">
    <source>
        <dbReference type="ARBA" id="ARBA00022692"/>
    </source>
</evidence>
<dbReference type="GO" id="GO:0005789">
    <property type="term" value="C:endoplasmic reticulum membrane"/>
    <property type="evidence" value="ECO:0007669"/>
    <property type="project" value="UniProtKB-SubCell"/>
</dbReference>
<evidence type="ECO:0000256" key="2">
    <source>
        <dbReference type="ARBA" id="ARBA00022676"/>
    </source>
</evidence>
<comment type="caution">
    <text evidence="9">The sequence shown here is derived from an EMBL/GenBank/DDBJ whole genome shotgun (WGS) entry which is preliminary data.</text>
</comment>
<comment type="similarity">
    <text evidence="8">Belongs to the glycosyltransferase 22 family.</text>
</comment>
<comment type="subcellular location">
    <subcellularLocation>
        <location evidence="1 8">Endoplasmic reticulum membrane</location>
        <topology evidence="1 8">Multi-pass membrane protein</topology>
    </subcellularLocation>
</comment>
<keyword evidence="4" id="KW-0812">Transmembrane</keyword>
<dbReference type="PANTHER" id="PTHR22760:SF4">
    <property type="entry name" value="GPI MANNOSYLTRANSFERASE 3"/>
    <property type="match status" value="1"/>
</dbReference>
<keyword evidence="7" id="KW-0472">Membrane</keyword>
<evidence type="ECO:0000313" key="9">
    <source>
        <dbReference type="EMBL" id="KAF7152540.1"/>
    </source>
</evidence>
<dbReference type="InterPro" id="IPR005599">
    <property type="entry name" value="GPI_mannosylTrfase"/>
</dbReference>
<dbReference type="PANTHER" id="PTHR22760">
    <property type="entry name" value="GLYCOSYLTRANSFERASE"/>
    <property type="match status" value="1"/>
</dbReference>
<sequence length="226" mass="25652">MEKKTQIWVVVIASFEQTIQVIEQATVSWRGRHSHARSRGVVLRFLSRAIGHPVVFWRGMYSCGDEGFCSYSLMAAAMSLFFTRPRLISVIHCGDDDPDLLATAENAAISVGWMSDLYAHAAVDNEAAKNMYMKSGFVYESDEPALKTRYGHLAWEWEQWIRSYLHPMMFACLYKVLALFHLDTPLFMIKAPRMLQSMISAVGDLYLCKLSHVLFGGHAAQWAVSF</sequence>
<dbReference type="Proteomes" id="UP000626092">
    <property type="component" value="Unassembled WGS sequence"/>
</dbReference>
<dbReference type="AlphaFoldDB" id="A0A834HHX8"/>
<keyword evidence="10" id="KW-1185">Reference proteome</keyword>
<protein>
    <recommendedName>
        <fullName evidence="8">Mannosyltransferase</fullName>
        <ecNumber evidence="8">2.4.1.-</ecNumber>
    </recommendedName>
</protein>
<proteinExistence type="inferred from homology"/>
<keyword evidence="2 8" id="KW-0328">Glycosyltransferase</keyword>
<keyword evidence="6" id="KW-1133">Transmembrane helix</keyword>
<evidence type="ECO:0000256" key="7">
    <source>
        <dbReference type="ARBA" id="ARBA00023136"/>
    </source>
</evidence>
<dbReference type="GO" id="GO:0006506">
    <property type="term" value="P:GPI anchor biosynthetic process"/>
    <property type="evidence" value="ECO:0007669"/>
    <property type="project" value="TreeGrafter"/>
</dbReference>
<evidence type="ECO:0000256" key="3">
    <source>
        <dbReference type="ARBA" id="ARBA00022679"/>
    </source>
</evidence>
<evidence type="ECO:0000256" key="1">
    <source>
        <dbReference type="ARBA" id="ARBA00004477"/>
    </source>
</evidence>
<reference evidence="9" key="1">
    <citation type="submission" date="2019-11" db="EMBL/GenBank/DDBJ databases">
        <authorList>
            <person name="Liu Y."/>
            <person name="Hou J."/>
            <person name="Li T.-Q."/>
            <person name="Guan C.-H."/>
            <person name="Wu X."/>
            <person name="Wu H.-Z."/>
            <person name="Ling F."/>
            <person name="Zhang R."/>
            <person name="Shi X.-G."/>
            <person name="Ren J.-P."/>
            <person name="Chen E.-F."/>
            <person name="Sun J.-M."/>
        </authorList>
    </citation>
    <scope>NUCLEOTIDE SEQUENCE</scope>
    <source>
        <strain evidence="9">Adult_tree_wgs_1</strain>
        <tissue evidence="9">Leaves</tissue>
    </source>
</reference>
<evidence type="ECO:0000256" key="6">
    <source>
        <dbReference type="ARBA" id="ARBA00022989"/>
    </source>
</evidence>
<accession>A0A834HHX8</accession>
<keyword evidence="3" id="KW-0808">Transferase</keyword>
<keyword evidence="5 8" id="KW-0256">Endoplasmic reticulum</keyword>
<evidence type="ECO:0000256" key="5">
    <source>
        <dbReference type="ARBA" id="ARBA00022824"/>
    </source>
</evidence>
<dbReference type="EC" id="2.4.1.-" evidence="8"/>
<organism evidence="9 10">
    <name type="scientific">Rhododendron simsii</name>
    <name type="common">Sims's rhododendron</name>
    <dbReference type="NCBI Taxonomy" id="118357"/>
    <lineage>
        <taxon>Eukaryota</taxon>
        <taxon>Viridiplantae</taxon>
        <taxon>Streptophyta</taxon>
        <taxon>Embryophyta</taxon>
        <taxon>Tracheophyta</taxon>
        <taxon>Spermatophyta</taxon>
        <taxon>Magnoliopsida</taxon>
        <taxon>eudicotyledons</taxon>
        <taxon>Gunneridae</taxon>
        <taxon>Pentapetalae</taxon>
        <taxon>asterids</taxon>
        <taxon>Ericales</taxon>
        <taxon>Ericaceae</taxon>
        <taxon>Ericoideae</taxon>
        <taxon>Rhodoreae</taxon>
        <taxon>Rhododendron</taxon>
    </lineage>
</organism>
<dbReference type="GO" id="GO:0000026">
    <property type="term" value="F:alpha-1,2-mannosyltransferase activity"/>
    <property type="evidence" value="ECO:0007669"/>
    <property type="project" value="TreeGrafter"/>
</dbReference>
<evidence type="ECO:0000313" key="10">
    <source>
        <dbReference type="Proteomes" id="UP000626092"/>
    </source>
</evidence>
<gene>
    <name evidence="9" type="ORF">RHSIM_Rhsim01G0011300</name>
</gene>
<dbReference type="EMBL" id="WJXA01000001">
    <property type="protein sequence ID" value="KAF7152540.1"/>
    <property type="molecule type" value="Genomic_DNA"/>
</dbReference>
<dbReference type="OrthoDB" id="416834at2759"/>
<evidence type="ECO:0000256" key="8">
    <source>
        <dbReference type="RuleBase" id="RU363075"/>
    </source>
</evidence>
<dbReference type="Pfam" id="PF03901">
    <property type="entry name" value="Glyco_transf_22"/>
    <property type="match status" value="1"/>
</dbReference>